<dbReference type="InterPro" id="IPR007590">
    <property type="entry name" value="Saf4/Yju2"/>
</dbReference>
<evidence type="ECO:0000313" key="1">
    <source>
        <dbReference type="EMBL" id="KAL3741339.1"/>
    </source>
</evidence>
<proteinExistence type="predicted"/>
<sequence>MMLPMSIRCNTCGNYINKGTKFNSRKEDVVGEMDLGIRILRFYFKCTLCSAKLTIKTDPRNSDYLMESGATRTFKPWRLQDEAVEGEKRKRETAEMHYLIKYLENETLDSKREMDTLAALHEMQSDSGRATVSIDTMLQGLQRTSAAKEEDEVLTKSIVFHTSKDFVCRIEDEDSEDEENLIQPSASDESLNTLKKRKLSEEFLDKPTDSLTKATSSDILNDRGIASFFNFSSKSLSTSSSVRIAVVKKAGRTSSRSIALQSLCEYESSDDEDLKYWIPFVFLM</sequence>
<keyword evidence="2" id="KW-1185">Reference proteome</keyword>
<comment type="caution">
    <text evidence="1">The sequence shown here is derived from an EMBL/GenBank/DDBJ whole genome shotgun (WGS) entry which is preliminary data.</text>
</comment>
<dbReference type="Proteomes" id="UP001634007">
    <property type="component" value="Unassembled WGS sequence"/>
</dbReference>
<dbReference type="AlphaFoldDB" id="A0ABD3KQG8"/>
<evidence type="ECO:0000313" key="2">
    <source>
        <dbReference type="Proteomes" id="UP001634007"/>
    </source>
</evidence>
<organism evidence="1 2">
    <name type="scientific">Eucalyptus globulus</name>
    <name type="common">Tasmanian blue gum</name>
    <dbReference type="NCBI Taxonomy" id="34317"/>
    <lineage>
        <taxon>Eukaryota</taxon>
        <taxon>Viridiplantae</taxon>
        <taxon>Streptophyta</taxon>
        <taxon>Embryophyta</taxon>
        <taxon>Tracheophyta</taxon>
        <taxon>Spermatophyta</taxon>
        <taxon>Magnoliopsida</taxon>
        <taxon>eudicotyledons</taxon>
        <taxon>Gunneridae</taxon>
        <taxon>Pentapetalae</taxon>
        <taxon>rosids</taxon>
        <taxon>malvids</taxon>
        <taxon>Myrtales</taxon>
        <taxon>Myrtaceae</taxon>
        <taxon>Myrtoideae</taxon>
        <taxon>Eucalypteae</taxon>
        <taxon>Eucalyptus</taxon>
    </lineage>
</organism>
<dbReference type="PANTHER" id="PTHR12111">
    <property type="entry name" value="SPLICING FACTOR YJU2"/>
    <property type="match status" value="1"/>
</dbReference>
<dbReference type="EMBL" id="JBJKBG010000004">
    <property type="protein sequence ID" value="KAL3741339.1"/>
    <property type="molecule type" value="Genomic_DNA"/>
</dbReference>
<dbReference type="Pfam" id="PF04502">
    <property type="entry name" value="Saf4_Yju2"/>
    <property type="match status" value="1"/>
</dbReference>
<evidence type="ECO:0008006" key="3">
    <source>
        <dbReference type="Google" id="ProtNLM"/>
    </source>
</evidence>
<protein>
    <recommendedName>
        <fullName evidence="3">Splicing factor YJU2</fullName>
    </recommendedName>
</protein>
<gene>
    <name evidence="1" type="ORF">ACJRO7_016902</name>
</gene>
<reference evidence="1 2" key="1">
    <citation type="submission" date="2024-11" db="EMBL/GenBank/DDBJ databases">
        <title>Chromosome-level genome assembly of Eucalyptus globulus Labill. provides insights into its genome evolution.</title>
        <authorList>
            <person name="Li X."/>
        </authorList>
    </citation>
    <scope>NUCLEOTIDE SEQUENCE [LARGE SCALE GENOMIC DNA]</scope>
    <source>
        <strain evidence="1">CL2024</strain>
        <tissue evidence="1">Fresh tender leaves</tissue>
    </source>
</reference>
<name>A0ABD3KQG8_EUCGL</name>
<accession>A0ABD3KQG8</accession>
<dbReference type="PANTHER" id="PTHR12111:SF1">
    <property type="entry name" value="SPLICING FACTOR YJU2"/>
    <property type="match status" value="1"/>
</dbReference>